<proteinExistence type="predicted"/>
<reference evidence="1 2" key="1">
    <citation type="submission" date="2008-07" db="EMBL/GenBank/DDBJ databases">
        <authorList>
            <person name="El-Sayed N."/>
            <person name="Caler E."/>
            <person name="Inman J."/>
            <person name="Amedeo P."/>
            <person name="Hass B."/>
            <person name="Wortman J."/>
        </authorList>
    </citation>
    <scope>NUCLEOTIDE SEQUENCE [LARGE SCALE GENOMIC DNA]</scope>
    <source>
        <strain evidence="2">ATCC 50983 / TXsc</strain>
    </source>
</reference>
<evidence type="ECO:0000313" key="2">
    <source>
        <dbReference type="Proteomes" id="UP000007800"/>
    </source>
</evidence>
<protein>
    <submittedName>
        <fullName evidence="1">Uncharacterized protein</fullName>
    </submittedName>
</protein>
<dbReference type="GeneID" id="9047926"/>
<dbReference type="AlphaFoldDB" id="C5LI71"/>
<evidence type="ECO:0000313" key="1">
    <source>
        <dbReference type="EMBL" id="EER03606.1"/>
    </source>
</evidence>
<dbReference type="OrthoDB" id="424318at2759"/>
<dbReference type="Proteomes" id="UP000007800">
    <property type="component" value="Unassembled WGS sequence"/>
</dbReference>
<dbReference type="InParanoid" id="C5LI71"/>
<organism evidence="2">
    <name type="scientific">Perkinsus marinus (strain ATCC 50983 / TXsc)</name>
    <dbReference type="NCBI Taxonomy" id="423536"/>
    <lineage>
        <taxon>Eukaryota</taxon>
        <taxon>Sar</taxon>
        <taxon>Alveolata</taxon>
        <taxon>Perkinsozoa</taxon>
        <taxon>Perkinsea</taxon>
        <taxon>Perkinsida</taxon>
        <taxon>Perkinsidae</taxon>
        <taxon>Perkinsus</taxon>
    </lineage>
</organism>
<sequence length="299" mass="33859">MTIINTLAWLFYSAIFWLWEIFGRPQVLFLILASCYFGVWRVMSAQANAKEAASRKKDEEHARLRLEDGRRFIRSTQIRLVCGGVSRPDLAKYCEEFNGELFPQVSLNNVLQCAMSKSYIPMGKAYSPLEFQLHEGPKEHRQDLVWSTPAVTIHRHPPATRDHRNNRELLLLFESVSKLSGMTAMDAIALTRQGGRCCCRELTAGWLTISPDCDMFLTIDLNNAEGFFALYDDANCFKRVATWSLEDMARASFRLDPPTQIDVSVVAGVRTRRYQLKNMSADLPTVGVLGRGEAIPTLS</sequence>
<dbReference type="RefSeq" id="XP_002771790.1">
    <property type="nucleotide sequence ID" value="XM_002771744.1"/>
</dbReference>
<gene>
    <name evidence="1" type="ORF">Pmar_PMAR026282</name>
</gene>
<dbReference type="EMBL" id="GG682187">
    <property type="protein sequence ID" value="EER03606.1"/>
    <property type="molecule type" value="Genomic_DNA"/>
</dbReference>
<keyword evidence="2" id="KW-1185">Reference proteome</keyword>
<dbReference type="OMA" id="WEILARP"/>
<accession>C5LI71</accession>
<name>C5LI71_PERM5</name>